<dbReference type="SFLD" id="SFLDG00363">
    <property type="entry name" value="AMPS_(cytGST):_Alpha-__Mu-__Pi"/>
    <property type="match status" value="2"/>
</dbReference>
<dbReference type="EMBL" id="MUZQ01000008">
    <property type="protein sequence ID" value="OWK63796.1"/>
    <property type="molecule type" value="Genomic_DNA"/>
</dbReference>
<dbReference type="FunFam" id="1.20.1050.10:FF:000005">
    <property type="entry name" value="Glutathione S-transferase A1"/>
    <property type="match status" value="3"/>
</dbReference>
<dbReference type="GO" id="GO:0006805">
    <property type="term" value="P:xenobiotic metabolic process"/>
    <property type="evidence" value="ECO:0007669"/>
    <property type="project" value="TreeGrafter"/>
</dbReference>
<dbReference type="Pfam" id="PF00043">
    <property type="entry name" value="GST_C"/>
    <property type="match status" value="2"/>
</dbReference>
<dbReference type="PROSITE" id="PS50405">
    <property type="entry name" value="GST_CTER"/>
    <property type="match status" value="3"/>
</dbReference>
<keyword evidence="7" id="KW-1185">Reference proteome</keyword>
<feature type="domain" description="GST N-terminal" evidence="4">
    <location>
        <begin position="403"/>
        <end position="483"/>
    </location>
</feature>
<feature type="domain" description="GST N-terminal" evidence="4">
    <location>
        <begin position="3"/>
        <end position="83"/>
    </location>
</feature>
<feature type="domain" description="GST C-terminal" evidence="5">
    <location>
        <begin position="259"/>
        <end position="381"/>
    </location>
</feature>
<dbReference type="InterPro" id="IPR040079">
    <property type="entry name" value="Glutathione_S-Trfase"/>
</dbReference>
<dbReference type="InterPro" id="IPR050213">
    <property type="entry name" value="GST_superfamily"/>
</dbReference>
<dbReference type="SUPFAM" id="SSF52833">
    <property type="entry name" value="Thioredoxin-like"/>
    <property type="match status" value="3"/>
</dbReference>
<feature type="domain" description="GST N-terminal" evidence="4">
    <location>
        <begin position="181"/>
        <end position="236"/>
    </location>
</feature>
<dbReference type="EC" id="2.5.1.18" evidence="2"/>
<dbReference type="InterPro" id="IPR010987">
    <property type="entry name" value="Glutathione-S-Trfase_C-like"/>
</dbReference>
<dbReference type="PANTHER" id="PTHR11571:SF107">
    <property type="entry name" value="GLUTATHIONE S-TRANSFERASE A1"/>
    <property type="match status" value="1"/>
</dbReference>
<comment type="caution">
    <text evidence="6">The sequence shown here is derived from an EMBL/GenBank/DDBJ whole genome shotgun (WGS) entry which is preliminary data.</text>
</comment>
<dbReference type="InterPro" id="IPR004045">
    <property type="entry name" value="Glutathione_S-Trfase_N"/>
</dbReference>
<gene>
    <name evidence="6" type="primary">GSTA2</name>
    <name evidence="6" type="ORF">RLOC_00003651</name>
</gene>
<feature type="domain" description="GST C-terminal" evidence="5">
    <location>
        <begin position="485"/>
        <end position="608"/>
    </location>
</feature>
<dbReference type="PROSITE" id="PS50404">
    <property type="entry name" value="GST_NTER"/>
    <property type="match status" value="3"/>
</dbReference>
<dbReference type="Pfam" id="PF14497">
    <property type="entry name" value="GST_C_3"/>
    <property type="match status" value="1"/>
</dbReference>
<dbReference type="SFLD" id="SFLDG01205">
    <property type="entry name" value="AMPS.1"/>
    <property type="match status" value="2"/>
</dbReference>
<name>A0A218VD27_9PASE</name>
<evidence type="ECO:0000256" key="3">
    <source>
        <dbReference type="ARBA" id="ARBA00022679"/>
    </source>
</evidence>
<evidence type="ECO:0000313" key="6">
    <source>
        <dbReference type="EMBL" id="OWK63796.1"/>
    </source>
</evidence>
<dbReference type="Gene3D" id="1.20.1050.10">
    <property type="match status" value="3"/>
</dbReference>
<dbReference type="InterPro" id="IPR036282">
    <property type="entry name" value="Glutathione-S-Trfase_C_sf"/>
</dbReference>
<comment type="similarity">
    <text evidence="1">Belongs to the GST superfamily. Alpha family.</text>
</comment>
<protein>
    <recommendedName>
        <fullName evidence="2">glutathione transferase</fullName>
        <ecNumber evidence="2">2.5.1.18</ecNumber>
    </recommendedName>
</protein>
<evidence type="ECO:0000256" key="1">
    <source>
        <dbReference type="ARBA" id="ARBA00011055"/>
    </source>
</evidence>
<dbReference type="Proteomes" id="UP000197619">
    <property type="component" value="Unassembled WGS sequence"/>
</dbReference>
<sequence length="622" mass="71698">MSGKPRLTYLNGRGRMEPIRWLLAAAGVEFEEVYLETKEQYDKLIKDGFLLFQQVPLVEIDGMKMVQTRAIMSYIAGKYNLYGKDLKERALIDMYVEGISDLMQMILVFPFSPPDAKEKNLESIKERATNRYFPVFEKVLKQHGQDFLVGNKFSWADVQLIEAILAVEEKVPDVLSGFPQLQFEESYLEKKEDLTKLQKDGSLLFQQVPMVEIDGMKLVQTRAIANYIATKYNLYGKDVKERALYCNSSTFACAKMHSPDKNPSQIDMYVEGMFDLNELLLKYRYLPADQKEQHFANMMDKATNRYFPVFEKVLKDHGKDFLVGNQLSRADVQLLEIILMAEEYNPDILAKFPLLQSFKARISNIPTIKKFLQPGSQRKPLIREEEIIILILSGNKNSQVMAGKPKLHYTKGRGKMESIRWLLAAAGVEFEEEFIETKEDLEKLRNDGVLLFQQVPMVEMDGMRMVQTRAILSYIAAKYNLYGKDLKERAWIDMYVEGTTDLMGMIMYLPFQPADTKEKNLALIIERATTRYFPVYEKALKDHGQDYLVGNKLSWADVHLLEAILMVEECKPDVLSAFPLLQAFKGRISNIPTIKKFLQPGSQRKPPTDEKFVAVVRKIFNI</sequence>
<accession>A0A218VD27</accession>
<dbReference type="Pfam" id="PF02798">
    <property type="entry name" value="GST_N"/>
    <property type="match status" value="3"/>
</dbReference>
<dbReference type="GO" id="GO:0004364">
    <property type="term" value="F:glutathione transferase activity"/>
    <property type="evidence" value="ECO:0007669"/>
    <property type="project" value="UniProtKB-EC"/>
</dbReference>
<organism evidence="6 7">
    <name type="scientific">Lonchura striata</name>
    <name type="common">white-rumped munia</name>
    <dbReference type="NCBI Taxonomy" id="40157"/>
    <lineage>
        <taxon>Eukaryota</taxon>
        <taxon>Metazoa</taxon>
        <taxon>Chordata</taxon>
        <taxon>Craniata</taxon>
        <taxon>Vertebrata</taxon>
        <taxon>Euteleostomi</taxon>
        <taxon>Archelosauria</taxon>
        <taxon>Archosauria</taxon>
        <taxon>Dinosauria</taxon>
        <taxon>Saurischia</taxon>
        <taxon>Theropoda</taxon>
        <taxon>Coelurosauria</taxon>
        <taxon>Aves</taxon>
        <taxon>Neognathae</taxon>
        <taxon>Neoaves</taxon>
        <taxon>Telluraves</taxon>
        <taxon>Australaves</taxon>
        <taxon>Passeriformes</taxon>
        <taxon>Passeroidea</taxon>
        <taxon>Estrildidae</taxon>
        <taxon>Estrildinae</taxon>
        <taxon>Lonchura</taxon>
    </lineage>
</organism>
<feature type="domain" description="GST C-terminal" evidence="5">
    <location>
        <begin position="85"/>
        <end position="210"/>
    </location>
</feature>
<evidence type="ECO:0000256" key="2">
    <source>
        <dbReference type="ARBA" id="ARBA00012452"/>
    </source>
</evidence>
<dbReference type="GO" id="GO:0006749">
    <property type="term" value="P:glutathione metabolic process"/>
    <property type="evidence" value="ECO:0007669"/>
    <property type="project" value="TreeGrafter"/>
</dbReference>
<dbReference type="SFLD" id="SFLDS00019">
    <property type="entry name" value="Glutathione_Transferase_(cytos"/>
    <property type="match status" value="2"/>
</dbReference>
<dbReference type="InterPro" id="IPR004046">
    <property type="entry name" value="GST_C"/>
</dbReference>
<dbReference type="PANTHER" id="PTHR11571">
    <property type="entry name" value="GLUTATHIONE S-TRANSFERASE"/>
    <property type="match status" value="1"/>
</dbReference>
<evidence type="ECO:0000313" key="7">
    <source>
        <dbReference type="Proteomes" id="UP000197619"/>
    </source>
</evidence>
<dbReference type="AlphaFoldDB" id="A0A218VD27"/>
<keyword evidence="3" id="KW-0808">Transferase</keyword>
<dbReference type="SUPFAM" id="SSF47616">
    <property type="entry name" value="GST C-terminal domain-like"/>
    <property type="match status" value="3"/>
</dbReference>
<evidence type="ECO:0000259" key="4">
    <source>
        <dbReference type="PROSITE" id="PS50404"/>
    </source>
</evidence>
<dbReference type="InterPro" id="IPR036249">
    <property type="entry name" value="Thioredoxin-like_sf"/>
</dbReference>
<dbReference type="InterPro" id="IPR003080">
    <property type="entry name" value="GST_alpha"/>
</dbReference>
<reference evidence="6 7" key="1">
    <citation type="submission" date="2017-05" db="EMBL/GenBank/DDBJ databases">
        <title>Genome of assembly of the Bengalese finch, Lonchura striata domestica.</title>
        <authorList>
            <person name="Colquitt B.M."/>
            <person name="Brainard M.S."/>
        </authorList>
    </citation>
    <scope>NUCLEOTIDE SEQUENCE [LARGE SCALE GENOMIC DNA]</scope>
    <source>
        <strain evidence="6">White83orange57</strain>
    </source>
</reference>
<dbReference type="Gene3D" id="3.40.30.10">
    <property type="entry name" value="Glutaredoxin"/>
    <property type="match status" value="3"/>
</dbReference>
<evidence type="ECO:0000259" key="5">
    <source>
        <dbReference type="PROSITE" id="PS50405"/>
    </source>
</evidence>
<dbReference type="CDD" id="cd03208">
    <property type="entry name" value="GST_C_Alpha"/>
    <property type="match status" value="2"/>
</dbReference>
<dbReference type="PRINTS" id="PR01266">
    <property type="entry name" value="GSTRNSFRASEA"/>
</dbReference>
<dbReference type="STRING" id="299123.ENSLSDP00000018127"/>
<proteinExistence type="inferred from homology"/>